<dbReference type="InterPro" id="IPR050141">
    <property type="entry name" value="GCL_type2/YbdK_subfam"/>
</dbReference>
<dbReference type="EMBL" id="SJPN01000008">
    <property type="protein sequence ID" value="TWT94002.1"/>
    <property type="molecule type" value="Genomic_DNA"/>
</dbReference>
<keyword evidence="1" id="KW-0436">Ligase</keyword>
<dbReference type="SUPFAM" id="SSF55931">
    <property type="entry name" value="Glutamine synthetase/guanido kinase"/>
    <property type="match status" value="1"/>
</dbReference>
<dbReference type="Pfam" id="PF04107">
    <property type="entry name" value="GCS2"/>
    <property type="match status" value="1"/>
</dbReference>
<protein>
    <submittedName>
        <fullName evidence="1">Carboxylate-amine ligase YbdK</fullName>
    </submittedName>
</protein>
<evidence type="ECO:0000313" key="2">
    <source>
        <dbReference type="Proteomes" id="UP000320176"/>
    </source>
</evidence>
<comment type="caution">
    <text evidence="1">The sequence shown here is derived from an EMBL/GenBank/DDBJ whole genome shotgun (WGS) entry which is preliminary data.</text>
</comment>
<dbReference type="RefSeq" id="WP_146522785.1">
    <property type="nucleotide sequence ID" value="NZ_CP151726.1"/>
</dbReference>
<dbReference type="GO" id="GO:0042398">
    <property type="term" value="P:modified amino acid biosynthetic process"/>
    <property type="evidence" value="ECO:0007669"/>
    <property type="project" value="InterPro"/>
</dbReference>
<reference evidence="1 2" key="1">
    <citation type="submission" date="2019-02" db="EMBL/GenBank/DDBJ databases">
        <title>Deep-cultivation of Planctomycetes and their phenomic and genomic characterization uncovers novel biology.</title>
        <authorList>
            <person name="Wiegand S."/>
            <person name="Jogler M."/>
            <person name="Boedeker C."/>
            <person name="Pinto D."/>
            <person name="Vollmers J."/>
            <person name="Rivas-Marin E."/>
            <person name="Kohn T."/>
            <person name="Peeters S.H."/>
            <person name="Heuer A."/>
            <person name="Rast P."/>
            <person name="Oberbeckmann S."/>
            <person name="Bunk B."/>
            <person name="Jeske O."/>
            <person name="Meyerdierks A."/>
            <person name="Storesund J.E."/>
            <person name="Kallscheuer N."/>
            <person name="Luecker S."/>
            <person name="Lage O.M."/>
            <person name="Pohl T."/>
            <person name="Merkel B.J."/>
            <person name="Hornburger P."/>
            <person name="Mueller R.-W."/>
            <person name="Bruemmer F."/>
            <person name="Labrenz M."/>
            <person name="Spormann A.M."/>
            <person name="Op Den Camp H."/>
            <person name="Overmann J."/>
            <person name="Amann R."/>
            <person name="Jetten M.S.M."/>
            <person name="Mascher T."/>
            <person name="Medema M.H."/>
            <person name="Devos D.P."/>
            <person name="Kaster A.-K."/>
            <person name="Ovreas L."/>
            <person name="Rohde M."/>
            <person name="Galperin M.Y."/>
            <person name="Jogler C."/>
        </authorList>
    </citation>
    <scope>NUCLEOTIDE SEQUENCE [LARGE SCALE GENOMIC DNA]</scope>
    <source>
        <strain evidence="1 2">Pla52n</strain>
    </source>
</reference>
<sequence length="413" mass="45867">MSRNPLGLFDAFGVELEYMIVDRQTLDVRSVADEVLCAMAGTPTSDVERGPITWSNELAAHVIELKTTMPEPDLATLPQLFRTAINDLDHVLEPMHLMLLPTAAHPWMNPEKETELWPHEGTEIYRVYDRIFNCRSHGWGNVQSVHLNLPFDGAEQFARLHAAIRLILPLLPALAASSPVVDGAFGGFMDCRMKSYADHCSVVPVMTGDVIPEAIYDEASYRSEIFGPIAAAIEPHDSDRLMQTDFLNARGAIARFDRGSIEIRVMDVQEYPAADVAISAAVVAVLRRLVDETWTSHSSQREMPAGELRRILDATTMDAERAEIDSAVLLNHFGFDESSMAASEFWQRLLSETDGVAAELSDHSRPLQVILSQGSLASRIMRALGPSFDSHDLHRVYGRVGECLRQWGSFEPA</sequence>
<dbReference type="OrthoDB" id="9804786at2"/>
<dbReference type="InterPro" id="IPR006336">
    <property type="entry name" value="GCS2"/>
</dbReference>
<organism evidence="1 2">
    <name type="scientific">Stieleria varia</name>
    <dbReference type="NCBI Taxonomy" id="2528005"/>
    <lineage>
        <taxon>Bacteria</taxon>
        <taxon>Pseudomonadati</taxon>
        <taxon>Planctomycetota</taxon>
        <taxon>Planctomycetia</taxon>
        <taxon>Pirellulales</taxon>
        <taxon>Pirellulaceae</taxon>
        <taxon>Stieleria</taxon>
    </lineage>
</organism>
<accession>A0A5C6A2B9</accession>
<proteinExistence type="predicted"/>
<name>A0A5C6A2B9_9BACT</name>
<dbReference type="PANTHER" id="PTHR36510:SF1">
    <property type="entry name" value="GLUTAMATE--CYSTEINE LIGASE 2-RELATED"/>
    <property type="match status" value="1"/>
</dbReference>
<dbReference type="PANTHER" id="PTHR36510">
    <property type="entry name" value="GLUTAMATE--CYSTEINE LIGASE 2-RELATED"/>
    <property type="match status" value="1"/>
</dbReference>
<dbReference type="GO" id="GO:0004357">
    <property type="term" value="F:glutamate-cysteine ligase activity"/>
    <property type="evidence" value="ECO:0007669"/>
    <property type="project" value="InterPro"/>
</dbReference>
<dbReference type="AlphaFoldDB" id="A0A5C6A2B9"/>
<dbReference type="InterPro" id="IPR014746">
    <property type="entry name" value="Gln_synth/guanido_kin_cat_dom"/>
</dbReference>
<evidence type="ECO:0000313" key="1">
    <source>
        <dbReference type="EMBL" id="TWT94002.1"/>
    </source>
</evidence>
<dbReference type="Gene3D" id="3.30.590.20">
    <property type="match status" value="1"/>
</dbReference>
<dbReference type="Proteomes" id="UP000320176">
    <property type="component" value="Unassembled WGS sequence"/>
</dbReference>
<keyword evidence="2" id="KW-1185">Reference proteome</keyword>
<gene>
    <name evidence="1" type="primary">ybdK_2</name>
    <name evidence="1" type="ORF">Pla52n_58310</name>
</gene>